<sequence length="164" mass="18333">MSKVGIFKQKAYVATVNSITPADIHEAMGVPTWQKAIHDELNALICNKTWEVVSVSPDRSLLGCKWLFKIKKNVGSTIGHNKKYVWDLLDQAHMANAKPVLTPMLSSPTLTSLIGPPLSDGTLYRRVIGGLQYVYLTRLDIAFVVNKVIQFMYSPHDVNCTIFK</sequence>
<organism evidence="1 2">
    <name type="scientific">Gossypium arboreum</name>
    <name type="common">Tree cotton</name>
    <name type="synonym">Gossypium nanking</name>
    <dbReference type="NCBI Taxonomy" id="29729"/>
    <lineage>
        <taxon>Eukaryota</taxon>
        <taxon>Viridiplantae</taxon>
        <taxon>Streptophyta</taxon>
        <taxon>Embryophyta</taxon>
        <taxon>Tracheophyta</taxon>
        <taxon>Spermatophyta</taxon>
        <taxon>Magnoliopsida</taxon>
        <taxon>eudicotyledons</taxon>
        <taxon>Gunneridae</taxon>
        <taxon>Pentapetalae</taxon>
        <taxon>rosids</taxon>
        <taxon>malvids</taxon>
        <taxon>Malvales</taxon>
        <taxon>Malvaceae</taxon>
        <taxon>Malvoideae</taxon>
        <taxon>Gossypium</taxon>
    </lineage>
</organism>
<evidence type="ECO:0000313" key="2">
    <source>
        <dbReference type="Proteomes" id="UP001358586"/>
    </source>
</evidence>
<reference evidence="1 2" key="1">
    <citation type="submission" date="2023-03" db="EMBL/GenBank/DDBJ databases">
        <title>WGS of Gossypium arboreum.</title>
        <authorList>
            <person name="Yu D."/>
        </authorList>
    </citation>
    <scope>NUCLEOTIDE SEQUENCE [LARGE SCALE GENOMIC DNA]</scope>
    <source>
        <tissue evidence="1">Leaf</tissue>
    </source>
</reference>
<protein>
    <recommendedName>
        <fullName evidence="3">Mitochondrial protein</fullName>
    </recommendedName>
</protein>
<evidence type="ECO:0000313" key="1">
    <source>
        <dbReference type="EMBL" id="KAK5811708.1"/>
    </source>
</evidence>
<dbReference type="EMBL" id="JARKNE010000008">
    <property type="protein sequence ID" value="KAK5811708.1"/>
    <property type="molecule type" value="Genomic_DNA"/>
</dbReference>
<proteinExistence type="predicted"/>
<comment type="caution">
    <text evidence="1">The sequence shown here is derived from an EMBL/GenBank/DDBJ whole genome shotgun (WGS) entry which is preliminary data.</text>
</comment>
<gene>
    <name evidence="1" type="ORF">PVK06_027069</name>
</gene>
<keyword evidence="2" id="KW-1185">Reference proteome</keyword>
<evidence type="ECO:0008006" key="3">
    <source>
        <dbReference type="Google" id="ProtNLM"/>
    </source>
</evidence>
<accession>A0ABR0NZC3</accession>
<dbReference type="Proteomes" id="UP001358586">
    <property type="component" value="Chromosome 8"/>
</dbReference>
<name>A0ABR0NZC3_GOSAR</name>